<evidence type="ECO:0000256" key="2">
    <source>
        <dbReference type="SAM" id="Phobius"/>
    </source>
</evidence>
<name>A0ABD2Y4J4_9GENT</name>
<proteinExistence type="predicted"/>
<dbReference type="EMBL" id="JBJUIK010000015">
    <property type="protein sequence ID" value="KAL3501946.1"/>
    <property type="molecule type" value="Genomic_DNA"/>
</dbReference>
<reference evidence="4 5" key="1">
    <citation type="submission" date="2024-11" db="EMBL/GenBank/DDBJ databases">
        <title>A near-complete genome assembly of Cinchona calisaya.</title>
        <authorList>
            <person name="Lian D.C."/>
            <person name="Zhao X.W."/>
            <person name="Wei L."/>
        </authorList>
    </citation>
    <scope>NUCLEOTIDE SEQUENCE [LARGE SCALE GENOMIC DNA]</scope>
    <source>
        <tissue evidence="4">Nenye</tissue>
    </source>
</reference>
<comment type="caution">
    <text evidence="4">The sequence shown here is derived from an EMBL/GenBank/DDBJ whole genome shotgun (WGS) entry which is preliminary data.</text>
</comment>
<keyword evidence="2" id="KW-0472">Membrane</keyword>
<dbReference type="Pfam" id="PF08268">
    <property type="entry name" value="FBA_3"/>
    <property type="match status" value="1"/>
</dbReference>
<dbReference type="Proteomes" id="UP001630127">
    <property type="component" value="Unassembled WGS sequence"/>
</dbReference>
<evidence type="ECO:0000256" key="1">
    <source>
        <dbReference type="SAM" id="MobiDB-lite"/>
    </source>
</evidence>
<gene>
    <name evidence="4" type="ORF">ACH5RR_036395</name>
</gene>
<accession>A0ABD2Y4J4</accession>
<keyword evidence="2" id="KW-1133">Transmembrane helix</keyword>
<evidence type="ECO:0000259" key="3">
    <source>
        <dbReference type="Pfam" id="PF08268"/>
    </source>
</evidence>
<feature type="domain" description="F-box associated beta-propeller type 3" evidence="3">
    <location>
        <begin position="65"/>
        <end position="177"/>
    </location>
</feature>
<keyword evidence="2" id="KW-0812">Transmembrane</keyword>
<feature type="transmembrane region" description="Helical" evidence="2">
    <location>
        <begin position="227"/>
        <end position="248"/>
    </location>
</feature>
<dbReference type="AlphaFoldDB" id="A0ABD2Y4J4"/>
<evidence type="ECO:0000313" key="4">
    <source>
        <dbReference type="EMBL" id="KAL3501946.1"/>
    </source>
</evidence>
<protein>
    <recommendedName>
        <fullName evidence="3">F-box associated beta-propeller type 3 domain-containing protein</fullName>
    </recommendedName>
</protein>
<keyword evidence="5" id="KW-1185">Reference proteome</keyword>
<feature type="transmembrane region" description="Helical" evidence="2">
    <location>
        <begin position="191"/>
        <end position="215"/>
    </location>
</feature>
<sequence length="399" mass="44521">MAFSGFNWPPFPFFYSQPPPLVKPSSESPVYSAPLPPSPSPVPIYQGGEAPAPSPSSGWEGDDKESALKPVMANSPRNAGHLHVLGSTNGLVCIGLDFAGYLTIYACNPILGEYLKLPIIINRYFSGSYGFGFDPSTNRYKFVQILAETNQLELDGAIGTYAHIFSLGVDVKWWKVEHGTRLNILGAKMNIVFLNVNILCGSMGLSFQGGIHWIIDNSWYWFDQRGFTFIYAFDTEIVYLYLVLLIHMKSIYGQLENMELGNLGLKSTPSERIGSDFTNSFFCTSSARMWEDAEMLMFCQESGLRCYNPDKLENIEIQVNDINNLDLVHAYLPSLISVKNFFSGASICHDLPTLNGKGEMLVRPLAVLDGKLVQKGTQSLEQILIHWHNLDVDNATWED</sequence>
<dbReference type="InterPro" id="IPR013187">
    <property type="entry name" value="F-box-assoc_dom_typ3"/>
</dbReference>
<evidence type="ECO:0000313" key="5">
    <source>
        <dbReference type="Proteomes" id="UP001630127"/>
    </source>
</evidence>
<feature type="region of interest" description="Disordered" evidence="1">
    <location>
        <begin position="22"/>
        <end position="66"/>
    </location>
</feature>
<organism evidence="4 5">
    <name type="scientific">Cinchona calisaya</name>
    <dbReference type="NCBI Taxonomy" id="153742"/>
    <lineage>
        <taxon>Eukaryota</taxon>
        <taxon>Viridiplantae</taxon>
        <taxon>Streptophyta</taxon>
        <taxon>Embryophyta</taxon>
        <taxon>Tracheophyta</taxon>
        <taxon>Spermatophyta</taxon>
        <taxon>Magnoliopsida</taxon>
        <taxon>eudicotyledons</taxon>
        <taxon>Gunneridae</taxon>
        <taxon>Pentapetalae</taxon>
        <taxon>asterids</taxon>
        <taxon>lamiids</taxon>
        <taxon>Gentianales</taxon>
        <taxon>Rubiaceae</taxon>
        <taxon>Cinchonoideae</taxon>
        <taxon>Cinchoneae</taxon>
        <taxon>Cinchona</taxon>
    </lineage>
</organism>